<sequence length="162" mass="18932">MLEGNFEHTLPIRLELRQSQLGLVSQLKQLFQVFVPDLQDTARNYYYYVALDLTSDQALVQAAFLHQHHICYTDLFKQREEFVQACFQDIDINGILIHTVACETDSQGQLKVYLIGKEREKLQWSAWSPSLQGEDEDEQVYIAQFPASWLLHSAWKLEKRGR</sequence>
<dbReference type="RefSeq" id="WP_129893663.1">
    <property type="nucleotide sequence ID" value="NZ_CP035758.1"/>
</dbReference>
<reference evidence="1 2" key="1">
    <citation type="submission" date="2019-01" db="EMBL/GenBank/DDBJ databases">
        <title>Ktedonosporobacter rubrisoli SCAWS-G2.</title>
        <authorList>
            <person name="Huang Y."/>
            <person name="Yan B."/>
        </authorList>
    </citation>
    <scope>NUCLEOTIDE SEQUENCE [LARGE SCALE GENOMIC DNA]</scope>
    <source>
        <strain evidence="1 2">SCAWS-G2</strain>
    </source>
</reference>
<proteinExistence type="predicted"/>
<organism evidence="1 2">
    <name type="scientific">Ktedonosporobacter rubrisoli</name>
    <dbReference type="NCBI Taxonomy" id="2509675"/>
    <lineage>
        <taxon>Bacteria</taxon>
        <taxon>Bacillati</taxon>
        <taxon>Chloroflexota</taxon>
        <taxon>Ktedonobacteria</taxon>
        <taxon>Ktedonobacterales</taxon>
        <taxon>Ktedonosporobacteraceae</taxon>
        <taxon>Ktedonosporobacter</taxon>
    </lineage>
</organism>
<accession>A0A4P6K374</accession>
<dbReference type="KEGG" id="kbs:EPA93_44175"/>
<keyword evidence="2" id="KW-1185">Reference proteome</keyword>
<evidence type="ECO:0000313" key="2">
    <source>
        <dbReference type="Proteomes" id="UP000290365"/>
    </source>
</evidence>
<evidence type="ECO:0000313" key="1">
    <source>
        <dbReference type="EMBL" id="QBD82594.1"/>
    </source>
</evidence>
<gene>
    <name evidence="1" type="ORF">EPA93_44175</name>
</gene>
<dbReference type="Proteomes" id="UP000290365">
    <property type="component" value="Chromosome"/>
</dbReference>
<protein>
    <submittedName>
        <fullName evidence="1">Uncharacterized protein</fullName>
    </submittedName>
</protein>
<name>A0A4P6K374_KTERU</name>
<dbReference type="AlphaFoldDB" id="A0A4P6K374"/>
<dbReference type="EMBL" id="CP035758">
    <property type="protein sequence ID" value="QBD82594.1"/>
    <property type="molecule type" value="Genomic_DNA"/>
</dbReference>